<keyword evidence="4 6" id="KW-0472">Membrane</keyword>
<organism evidence="7 8">
    <name type="scientific">Crepidotus variabilis</name>
    <dbReference type="NCBI Taxonomy" id="179855"/>
    <lineage>
        <taxon>Eukaryota</taxon>
        <taxon>Fungi</taxon>
        <taxon>Dikarya</taxon>
        <taxon>Basidiomycota</taxon>
        <taxon>Agaricomycotina</taxon>
        <taxon>Agaricomycetes</taxon>
        <taxon>Agaricomycetidae</taxon>
        <taxon>Agaricales</taxon>
        <taxon>Agaricineae</taxon>
        <taxon>Crepidotaceae</taxon>
        <taxon>Crepidotus</taxon>
    </lineage>
</organism>
<keyword evidence="3 6" id="KW-1133">Transmembrane helix</keyword>
<evidence type="ECO:0000256" key="4">
    <source>
        <dbReference type="ARBA" id="ARBA00023136"/>
    </source>
</evidence>
<feature type="compositionally biased region" description="Low complexity" evidence="5">
    <location>
        <begin position="410"/>
        <end position="421"/>
    </location>
</feature>
<protein>
    <submittedName>
        <fullName evidence="7">Uncharacterized protein</fullName>
    </submittedName>
</protein>
<feature type="compositionally biased region" description="Polar residues" evidence="5">
    <location>
        <begin position="155"/>
        <end position="165"/>
    </location>
</feature>
<evidence type="ECO:0000256" key="2">
    <source>
        <dbReference type="ARBA" id="ARBA00022692"/>
    </source>
</evidence>
<name>A0A9P6EFR0_9AGAR</name>
<feature type="region of interest" description="Disordered" evidence="5">
    <location>
        <begin position="235"/>
        <end position="434"/>
    </location>
</feature>
<evidence type="ECO:0000256" key="6">
    <source>
        <dbReference type="SAM" id="Phobius"/>
    </source>
</evidence>
<feature type="transmembrane region" description="Helical" evidence="6">
    <location>
        <begin position="196"/>
        <end position="218"/>
    </location>
</feature>
<feature type="transmembrane region" description="Helical" evidence="6">
    <location>
        <begin position="53"/>
        <end position="72"/>
    </location>
</feature>
<comment type="caution">
    <text evidence="7">The sequence shown here is derived from an EMBL/GenBank/DDBJ whole genome shotgun (WGS) entry which is preliminary data.</text>
</comment>
<evidence type="ECO:0000313" key="8">
    <source>
        <dbReference type="Proteomes" id="UP000807306"/>
    </source>
</evidence>
<keyword evidence="8" id="KW-1185">Reference proteome</keyword>
<feature type="region of interest" description="Disordered" evidence="5">
    <location>
        <begin position="153"/>
        <end position="189"/>
    </location>
</feature>
<dbReference type="PANTHER" id="PTHR15549">
    <property type="entry name" value="PAIRED IMMUNOGLOBULIN-LIKE TYPE 2 RECEPTOR"/>
    <property type="match status" value="1"/>
</dbReference>
<dbReference type="GO" id="GO:0071944">
    <property type="term" value="C:cell periphery"/>
    <property type="evidence" value="ECO:0007669"/>
    <property type="project" value="UniProtKB-ARBA"/>
</dbReference>
<keyword evidence="2 6" id="KW-0812">Transmembrane</keyword>
<dbReference type="AlphaFoldDB" id="A0A9P6EFR0"/>
<dbReference type="EMBL" id="MU157856">
    <property type="protein sequence ID" value="KAF9528073.1"/>
    <property type="molecule type" value="Genomic_DNA"/>
</dbReference>
<evidence type="ECO:0000313" key="7">
    <source>
        <dbReference type="EMBL" id="KAF9528073.1"/>
    </source>
</evidence>
<evidence type="ECO:0000256" key="3">
    <source>
        <dbReference type="ARBA" id="ARBA00022989"/>
    </source>
</evidence>
<comment type="subcellular location">
    <subcellularLocation>
        <location evidence="1">Membrane</location>
        <topology evidence="1">Single-pass membrane protein</topology>
    </subcellularLocation>
</comment>
<evidence type="ECO:0000256" key="5">
    <source>
        <dbReference type="SAM" id="MobiDB-lite"/>
    </source>
</evidence>
<gene>
    <name evidence="7" type="ORF">CPB83DRAFT_366694</name>
</gene>
<dbReference type="Proteomes" id="UP000807306">
    <property type="component" value="Unassembled WGS sequence"/>
</dbReference>
<accession>A0A9P6EFR0</accession>
<dbReference type="InterPro" id="IPR051694">
    <property type="entry name" value="Immunoregulatory_rcpt-like"/>
</dbReference>
<sequence>MPLGSAQEAQVWLHKSPHRMMGHVSTLQKTSLLCTSIALNPPIRLYSVRIQGYGGILLPLLGSLFHFFSLSLPLRINPSSSDTNFQGVIPGGQSFAISRSDISQVQGQGTGFNWKPSLRAGTTLLLVGGDGRGNGTAGSSLFSVGAGIAPDQSCLDANSPSSTPGQPAGGSYPTDKSGSGTGGGDGGGSSKSNTGAIIGGVIGGILVFILALLAFWFWKRKQKKARRVKERPDLLNADDDDDEDERRRRGARPNELPQYYQPEPFLVPDPTVGGRSSHDGTVSATNDERRPLSAGTFGDSFYTRATTPDGLGGTAAGSQHGDHYSAGASSANGGRRKGGAPRPMRPVNIIQHDDAGPSGAPPPAEETETIELPPAYTALNKSAVGGEGGAAETEAGRAGKAGRGGEERLGGSSAAAAAPGGSSSGAGGSSSAAV</sequence>
<dbReference type="GO" id="GO:0016020">
    <property type="term" value="C:membrane"/>
    <property type="evidence" value="ECO:0007669"/>
    <property type="project" value="UniProtKB-SubCell"/>
</dbReference>
<feature type="compositionally biased region" description="Gly residues" evidence="5">
    <location>
        <begin position="179"/>
        <end position="189"/>
    </location>
</feature>
<evidence type="ECO:0000256" key="1">
    <source>
        <dbReference type="ARBA" id="ARBA00004167"/>
    </source>
</evidence>
<dbReference type="Gene3D" id="1.20.5.510">
    <property type="entry name" value="Single helix bin"/>
    <property type="match status" value="1"/>
</dbReference>
<dbReference type="OrthoDB" id="3267813at2759"/>
<proteinExistence type="predicted"/>
<reference evidence="7" key="1">
    <citation type="submission" date="2020-11" db="EMBL/GenBank/DDBJ databases">
        <authorList>
            <consortium name="DOE Joint Genome Institute"/>
            <person name="Ahrendt S."/>
            <person name="Riley R."/>
            <person name="Andreopoulos W."/>
            <person name="Labutti K."/>
            <person name="Pangilinan J."/>
            <person name="Ruiz-Duenas F.J."/>
            <person name="Barrasa J.M."/>
            <person name="Sanchez-Garcia M."/>
            <person name="Camarero S."/>
            <person name="Miyauchi S."/>
            <person name="Serrano A."/>
            <person name="Linde D."/>
            <person name="Babiker R."/>
            <person name="Drula E."/>
            <person name="Ayuso-Fernandez I."/>
            <person name="Pacheco R."/>
            <person name="Padilla G."/>
            <person name="Ferreira P."/>
            <person name="Barriuso J."/>
            <person name="Kellner H."/>
            <person name="Castanera R."/>
            <person name="Alfaro M."/>
            <person name="Ramirez L."/>
            <person name="Pisabarro A.G."/>
            <person name="Kuo A."/>
            <person name="Tritt A."/>
            <person name="Lipzen A."/>
            <person name="He G."/>
            <person name="Yan M."/>
            <person name="Ng V."/>
            <person name="Cullen D."/>
            <person name="Martin F."/>
            <person name="Rosso M.-N."/>
            <person name="Henrissat B."/>
            <person name="Hibbett D."/>
            <person name="Martinez A.T."/>
            <person name="Grigoriev I.V."/>
        </authorList>
    </citation>
    <scope>NUCLEOTIDE SEQUENCE</scope>
    <source>
        <strain evidence="7">CBS 506.95</strain>
    </source>
</reference>